<protein>
    <submittedName>
        <fullName evidence="1">Gluconate 2-dehydrogenase subunit 3</fullName>
    </submittedName>
</protein>
<dbReference type="PROSITE" id="PS51257">
    <property type="entry name" value="PROKAR_LIPOPROTEIN"/>
    <property type="match status" value="1"/>
</dbReference>
<evidence type="ECO:0000313" key="2">
    <source>
        <dbReference type="Proteomes" id="UP000182248"/>
    </source>
</evidence>
<dbReference type="Pfam" id="PF13618">
    <property type="entry name" value="Gluconate_2-dh3"/>
    <property type="match status" value="1"/>
</dbReference>
<dbReference type="InterPro" id="IPR027056">
    <property type="entry name" value="Gluconate_2DH_su3"/>
</dbReference>
<evidence type="ECO:0000313" key="1">
    <source>
        <dbReference type="EMBL" id="SFW40822.1"/>
    </source>
</evidence>
<accession>A0A1K1P2C8</accession>
<sequence>MQRREVIKNIGLSLGFVAATPTLMSILQSCTSDPKVTWTPEFFTQEEGSVLSKMVDVILPKTDDLPGAAELNVPQFIDKYIKEVYSPEDQKLAKDGMRAFTAKLGVEDPKDLPGVKDKDVEKIIADALSLGEDQRRDLDRKLRAYKGSDDGAAPENQDALVFGFVKDVRGKTIYGFKISEYIGEEVLAYDPIPGKQQGCISLEEATGGKLWSL</sequence>
<organism evidence="1 2">
    <name type="scientific">Sinomicrobium oceani</name>
    <dbReference type="NCBI Taxonomy" id="1150368"/>
    <lineage>
        <taxon>Bacteria</taxon>
        <taxon>Pseudomonadati</taxon>
        <taxon>Bacteroidota</taxon>
        <taxon>Flavobacteriia</taxon>
        <taxon>Flavobacteriales</taxon>
        <taxon>Flavobacteriaceae</taxon>
        <taxon>Sinomicrobium</taxon>
    </lineage>
</organism>
<dbReference type="Proteomes" id="UP000182248">
    <property type="component" value="Unassembled WGS sequence"/>
</dbReference>
<proteinExistence type="predicted"/>
<gene>
    <name evidence="1" type="ORF">SAMN02927921_01504</name>
</gene>
<dbReference type="RefSeq" id="WP_072316747.1">
    <property type="nucleotide sequence ID" value="NZ_FPJE01000007.1"/>
</dbReference>
<dbReference type="OrthoDB" id="6385145at2"/>
<dbReference type="EMBL" id="FPJE01000007">
    <property type="protein sequence ID" value="SFW40822.1"/>
    <property type="molecule type" value="Genomic_DNA"/>
</dbReference>
<reference evidence="1 2" key="1">
    <citation type="submission" date="2016-11" db="EMBL/GenBank/DDBJ databases">
        <authorList>
            <person name="Jaros S."/>
            <person name="Januszkiewicz K."/>
            <person name="Wedrychowicz H."/>
        </authorList>
    </citation>
    <scope>NUCLEOTIDE SEQUENCE [LARGE SCALE GENOMIC DNA]</scope>
    <source>
        <strain evidence="1 2">CGMCC 1.12145</strain>
    </source>
</reference>
<name>A0A1K1P2C8_9FLAO</name>
<dbReference type="AlphaFoldDB" id="A0A1K1P2C8"/>
<keyword evidence="2" id="KW-1185">Reference proteome</keyword>
<dbReference type="STRING" id="1150368.SAMN02927921_01504"/>